<gene>
    <name evidence="2" type="ORF">GCM10009021_24030</name>
</gene>
<organism evidence="2 3">
    <name type="scientific">Halarchaeum nitratireducens</name>
    <dbReference type="NCBI Taxonomy" id="489913"/>
    <lineage>
        <taxon>Archaea</taxon>
        <taxon>Methanobacteriati</taxon>
        <taxon>Methanobacteriota</taxon>
        <taxon>Stenosarchaea group</taxon>
        <taxon>Halobacteria</taxon>
        <taxon>Halobacteriales</taxon>
        <taxon>Halobacteriaceae</taxon>
    </lineage>
</organism>
<name>A0A830GDU9_9EURY</name>
<feature type="domain" description="HNH nuclease" evidence="1">
    <location>
        <begin position="18"/>
        <end position="68"/>
    </location>
</feature>
<dbReference type="Pfam" id="PF13391">
    <property type="entry name" value="HNH_2"/>
    <property type="match status" value="1"/>
</dbReference>
<accession>A0A830GDU9</accession>
<dbReference type="AlphaFoldDB" id="A0A830GDU9"/>
<proteinExistence type="predicted"/>
<evidence type="ECO:0000313" key="2">
    <source>
        <dbReference type="EMBL" id="GGN21840.1"/>
    </source>
</evidence>
<dbReference type="EMBL" id="BMOQ01000006">
    <property type="protein sequence ID" value="GGN21840.1"/>
    <property type="molecule type" value="Genomic_DNA"/>
</dbReference>
<evidence type="ECO:0000259" key="1">
    <source>
        <dbReference type="Pfam" id="PF13391"/>
    </source>
</evidence>
<evidence type="ECO:0000313" key="3">
    <source>
        <dbReference type="Proteomes" id="UP000608850"/>
    </source>
</evidence>
<protein>
    <recommendedName>
        <fullName evidence="1">HNH nuclease domain-containing protein</fullName>
    </recommendedName>
</protein>
<dbReference type="InterPro" id="IPR003615">
    <property type="entry name" value="HNH_nuc"/>
</dbReference>
<reference evidence="2 3" key="1">
    <citation type="journal article" date="2019" name="Int. J. Syst. Evol. Microbiol.">
        <title>The Global Catalogue of Microorganisms (GCM) 10K type strain sequencing project: providing services to taxonomists for standard genome sequencing and annotation.</title>
        <authorList>
            <consortium name="The Broad Institute Genomics Platform"/>
            <consortium name="The Broad Institute Genome Sequencing Center for Infectious Disease"/>
            <person name="Wu L."/>
            <person name="Ma J."/>
        </authorList>
    </citation>
    <scope>NUCLEOTIDE SEQUENCE [LARGE SCALE GENOMIC DNA]</scope>
    <source>
        <strain evidence="2 3">JCM 16331</strain>
    </source>
</reference>
<keyword evidence="3" id="KW-1185">Reference proteome</keyword>
<dbReference type="Proteomes" id="UP000608850">
    <property type="component" value="Unassembled WGS sequence"/>
</dbReference>
<comment type="caution">
    <text evidence="2">The sequence shown here is derived from an EMBL/GenBank/DDBJ whole genome shotgun (WGS) entry which is preliminary data.</text>
</comment>
<sequence length="122" mass="13422">MVSDAFRDATFERYGGACAITGIREASLLDLAHVLPRGQRPALAEHPENVRVLNALHHRAFDAALFTIASDYRIRTSPSFDPAHPFLVETIGERAGERVALPADARVRDAFLDQLNAGLSWL</sequence>